<evidence type="ECO:0000256" key="2">
    <source>
        <dbReference type="ARBA" id="ARBA00023015"/>
    </source>
</evidence>
<dbReference type="Gene3D" id="3.40.190.10">
    <property type="entry name" value="Periplasmic binding protein-like II"/>
    <property type="match status" value="2"/>
</dbReference>
<protein>
    <submittedName>
        <fullName evidence="6">Transcriptional regulator, LysR family</fullName>
    </submittedName>
</protein>
<dbReference type="SUPFAM" id="SSF53850">
    <property type="entry name" value="Periplasmic binding protein-like II"/>
    <property type="match status" value="1"/>
</dbReference>
<dbReference type="STRING" id="398527.Bphyt_5412"/>
<dbReference type="PANTHER" id="PTHR30346:SF17">
    <property type="entry name" value="LYSR FAMILY TRANSCRIPTIONAL REGULATOR"/>
    <property type="match status" value="1"/>
</dbReference>
<dbReference type="InterPro" id="IPR036390">
    <property type="entry name" value="WH_DNA-bd_sf"/>
</dbReference>
<dbReference type="GO" id="GO:0003700">
    <property type="term" value="F:DNA-binding transcription factor activity"/>
    <property type="evidence" value="ECO:0007669"/>
    <property type="project" value="InterPro"/>
</dbReference>
<keyword evidence="3" id="KW-0238">DNA-binding</keyword>
<dbReference type="PROSITE" id="PS50931">
    <property type="entry name" value="HTH_LYSR"/>
    <property type="match status" value="1"/>
</dbReference>
<dbReference type="HOGENOM" id="CLU_039613_6_4_4"/>
<dbReference type="Proteomes" id="UP000001739">
    <property type="component" value="Chromosome 2"/>
</dbReference>
<evidence type="ECO:0000256" key="4">
    <source>
        <dbReference type="ARBA" id="ARBA00023163"/>
    </source>
</evidence>
<evidence type="ECO:0000313" key="6">
    <source>
        <dbReference type="EMBL" id="ACD19770.1"/>
    </source>
</evidence>
<dbReference type="GO" id="GO:0032993">
    <property type="term" value="C:protein-DNA complex"/>
    <property type="evidence" value="ECO:0007669"/>
    <property type="project" value="TreeGrafter"/>
</dbReference>
<evidence type="ECO:0000259" key="5">
    <source>
        <dbReference type="PROSITE" id="PS50931"/>
    </source>
</evidence>
<proteinExistence type="inferred from homology"/>
<dbReference type="EMBL" id="CP001053">
    <property type="protein sequence ID" value="ACD19770.1"/>
    <property type="molecule type" value="Genomic_DNA"/>
</dbReference>
<evidence type="ECO:0000313" key="7">
    <source>
        <dbReference type="Proteomes" id="UP000001739"/>
    </source>
</evidence>
<dbReference type="InterPro" id="IPR036388">
    <property type="entry name" value="WH-like_DNA-bd_sf"/>
</dbReference>
<dbReference type="InterPro" id="IPR005119">
    <property type="entry name" value="LysR_subst-bd"/>
</dbReference>
<dbReference type="GO" id="GO:0003677">
    <property type="term" value="F:DNA binding"/>
    <property type="evidence" value="ECO:0007669"/>
    <property type="project" value="UniProtKB-KW"/>
</dbReference>
<dbReference type="KEGG" id="bpy:Bphyt_5412"/>
<reference evidence="6 7" key="1">
    <citation type="journal article" date="2011" name="J. Bacteriol.">
        <title>Complete genome sequence of the plant growth-promoting endophyte Burkholderia phytofirmans strain PsJN.</title>
        <authorList>
            <person name="Weilharter A."/>
            <person name="Mitter B."/>
            <person name="Shin M.V."/>
            <person name="Chain P.S."/>
            <person name="Nowak J."/>
            <person name="Sessitsch A."/>
        </authorList>
    </citation>
    <scope>NUCLEOTIDE SEQUENCE [LARGE SCALE GENOMIC DNA]</scope>
    <source>
        <strain evidence="7">DSM 17436 / LMG 22146 / PsJN</strain>
    </source>
</reference>
<keyword evidence="4" id="KW-0804">Transcription</keyword>
<dbReference type="AlphaFoldDB" id="B2TBX2"/>
<dbReference type="SUPFAM" id="SSF46785">
    <property type="entry name" value="Winged helix' DNA-binding domain"/>
    <property type="match status" value="1"/>
</dbReference>
<dbReference type="Gene3D" id="1.10.10.10">
    <property type="entry name" value="Winged helix-like DNA-binding domain superfamily/Winged helix DNA-binding domain"/>
    <property type="match status" value="1"/>
</dbReference>
<dbReference type="InterPro" id="IPR000847">
    <property type="entry name" value="LysR_HTH_N"/>
</dbReference>
<evidence type="ECO:0000256" key="1">
    <source>
        <dbReference type="ARBA" id="ARBA00009437"/>
    </source>
</evidence>
<dbReference type="PANTHER" id="PTHR30346">
    <property type="entry name" value="TRANSCRIPTIONAL DUAL REGULATOR HCAR-RELATED"/>
    <property type="match status" value="1"/>
</dbReference>
<dbReference type="Pfam" id="PF03466">
    <property type="entry name" value="LysR_substrate"/>
    <property type="match status" value="1"/>
</dbReference>
<gene>
    <name evidence="6" type="ordered locus">Bphyt_5412</name>
</gene>
<dbReference type="Pfam" id="PF00126">
    <property type="entry name" value="HTH_1"/>
    <property type="match status" value="1"/>
</dbReference>
<sequence length="297" mass="31997">MEIQKTMRQLELRHIHAFVCVAKQLHFSRAADELGIAAPSLTKLIQEAERLLGVRLFHRTKRSVALSAAGSAYLAEALVALDHLARGEERAVLAERGELGRVEVGYVASAAYAGVLQRDVGGFRGTHPGVDISIREVPMDNIAAMLRDGLLDAAYVRPPMLLADGIQATTVHRDQFVLALPADSALADSASVKPAQLRDQCFVLPEQEAGTFEVARRGRFSARLGPRPGTLASVLACVSLGGYVAVVPHTLADCIALPGVVYRDIAGPSIASEIAIAFRKYERAPAVKAFLDFVRRK</sequence>
<name>B2TBX2_PARPJ</name>
<keyword evidence="2" id="KW-0805">Transcription regulation</keyword>
<comment type="similarity">
    <text evidence="1">Belongs to the LysR transcriptional regulatory family.</text>
</comment>
<accession>B2TBX2</accession>
<evidence type="ECO:0000256" key="3">
    <source>
        <dbReference type="ARBA" id="ARBA00023125"/>
    </source>
</evidence>
<organism evidence="6 7">
    <name type="scientific">Paraburkholderia phytofirmans (strain DSM 17436 / LMG 22146 / PsJN)</name>
    <name type="common">Burkholderia phytofirmans</name>
    <dbReference type="NCBI Taxonomy" id="398527"/>
    <lineage>
        <taxon>Bacteria</taxon>
        <taxon>Pseudomonadati</taxon>
        <taxon>Pseudomonadota</taxon>
        <taxon>Betaproteobacteria</taxon>
        <taxon>Burkholderiales</taxon>
        <taxon>Burkholderiaceae</taxon>
        <taxon>Paraburkholderia</taxon>
    </lineage>
</organism>
<dbReference type="CDD" id="cd08414">
    <property type="entry name" value="PBP2_LTTR_aromatics_like"/>
    <property type="match status" value="1"/>
</dbReference>
<dbReference type="eggNOG" id="COG0583">
    <property type="taxonomic scope" value="Bacteria"/>
</dbReference>
<feature type="domain" description="HTH lysR-type" evidence="5">
    <location>
        <begin position="10"/>
        <end position="67"/>
    </location>
</feature>